<dbReference type="InterPro" id="IPR013022">
    <property type="entry name" value="Xyl_isomerase-like_TIM-brl"/>
</dbReference>
<keyword evidence="3" id="KW-1185">Reference proteome</keyword>
<feature type="domain" description="Xylose isomerase-like TIM barrel" evidence="1">
    <location>
        <begin position="19"/>
        <end position="253"/>
    </location>
</feature>
<dbReference type="Proteomes" id="UP000676169">
    <property type="component" value="Chromosome"/>
</dbReference>
<name>A0A975J139_9BACT</name>
<dbReference type="SUPFAM" id="SSF51658">
    <property type="entry name" value="Xylose isomerase-like"/>
    <property type="match status" value="1"/>
</dbReference>
<dbReference type="AlphaFoldDB" id="A0A975J139"/>
<dbReference type="PANTHER" id="PTHR12110:SF21">
    <property type="entry name" value="XYLOSE ISOMERASE-LIKE TIM BARREL DOMAIN-CONTAINING PROTEIN"/>
    <property type="match status" value="1"/>
</dbReference>
<proteinExistence type="predicted"/>
<dbReference type="KEGG" id="lamb:KBB96_04235"/>
<dbReference type="GO" id="GO:0016853">
    <property type="term" value="F:isomerase activity"/>
    <property type="evidence" value="ECO:0007669"/>
    <property type="project" value="UniProtKB-KW"/>
</dbReference>
<dbReference type="RefSeq" id="WP_211632661.1">
    <property type="nucleotide sequence ID" value="NZ_CP073100.1"/>
</dbReference>
<dbReference type="InterPro" id="IPR036237">
    <property type="entry name" value="Xyl_isomerase-like_sf"/>
</dbReference>
<protein>
    <submittedName>
        <fullName evidence="2">Sugar phosphate isomerase/epimerase</fullName>
    </submittedName>
</protein>
<dbReference type="PANTHER" id="PTHR12110">
    <property type="entry name" value="HYDROXYPYRUVATE ISOMERASE"/>
    <property type="match status" value="1"/>
</dbReference>
<evidence type="ECO:0000259" key="1">
    <source>
        <dbReference type="Pfam" id="PF01261"/>
    </source>
</evidence>
<evidence type="ECO:0000313" key="3">
    <source>
        <dbReference type="Proteomes" id="UP000676169"/>
    </source>
</evidence>
<organism evidence="2 3">
    <name type="scientific">Luteolibacter ambystomatis</name>
    <dbReference type="NCBI Taxonomy" id="2824561"/>
    <lineage>
        <taxon>Bacteria</taxon>
        <taxon>Pseudomonadati</taxon>
        <taxon>Verrucomicrobiota</taxon>
        <taxon>Verrucomicrobiia</taxon>
        <taxon>Verrucomicrobiales</taxon>
        <taxon>Verrucomicrobiaceae</taxon>
        <taxon>Luteolibacter</taxon>
    </lineage>
</organism>
<keyword evidence="2" id="KW-0413">Isomerase</keyword>
<dbReference type="InterPro" id="IPR050312">
    <property type="entry name" value="IolE/XylAMocC-like"/>
</dbReference>
<sequence length="294" mass="33291">MQLTGFADEASRDLEKQIKATKELGWSCISARMIGAANIHELSDDEFARVADRLDEAGVRVPEFGSLIGNWSKKIGGNFDITLAEIERAIPRMKRLGTEIVRVMSYAQEPWGEDQHETERFHRLREVVARFSDVGLIAAHENCMNWGGFSAKHTLRMIEEVPGLKLVFDTGNPVFQRDRSKAQPYPWQDPLAFWKAVRDHVVHIHIKDCRNPVADGVEPVYTMPGEGEAKIREILIDAKARGYDGYIAIEPHVATVFHVKDQSQVDWQQCYDSYVEYGRKFEALLESVGYGAAV</sequence>
<dbReference type="Pfam" id="PF01261">
    <property type="entry name" value="AP_endonuc_2"/>
    <property type="match status" value="1"/>
</dbReference>
<dbReference type="Gene3D" id="3.20.20.150">
    <property type="entry name" value="Divalent-metal-dependent TIM barrel enzymes"/>
    <property type="match status" value="1"/>
</dbReference>
<reference evidence="2" key="1">
    <citation type="submission" date="2021-04" db="EMBL/GenBank/DDBJ databases">
        <title>Luteolibacter sp. 32A isolated from the skin of an Anderson's salamander (Ambystoma andersonii).</title>
        <authorList>
            <person name="Spergser J."/>
            <person name="Busse H.-J."/>
        </authorList>
    </citation>
    <scope>NUCLEOTIDE SEQUENCE</scope>
    <source>
        <strain evidence="2">32A</strain>
    </source>
</reference>
<gene>
    <name evidence="2" type="ORF">KBB96_04235</name>
</gene>
<evidence type="ECO:0000313" key="2">
    <source>
        <dbReference type="EMBL" id="QUE52102.1"/>
    </source>
</evidence>
<accession>A0A975J139</accession>
<dbReference type="EMBL" id="CP073100">
    <property type="protein sequence ID" value="QUE52102.1"/>
    <property type="molecule type" value="Genomic_DNA"/>
</dbReference>